<proteinExistence type="predicted"/>
<keyword evidence="4" id="KW-1185">Reference proteome</keyword>
<evidence type="ECO:0000313" key="4">
    <source>
        <dbReference type="Proteomes" id="UP000199468"/>
    </source>
</evidence>
<dbReference type="Proteomes" id="UP000199468">
    <property type="component" value="Unassembled WGS sequence"/>
</dbReference>
<gene>
    <name evidence="3" type="ORF">SAMN05421844_103238</name>
</gene>
<dbReference type="InterPro" id="IPR036188">
    <property type="entry name" value="FAD/NAD-bd_sf"/>
</dbReference>
<dbReference type="SUPFAM" id="SSF51905">
    <property type="entry name" value="FAD/NAD(P)-binding domain"/>
    <property type="match status" value="1"/>
</dbReference>
<comment type="caution">
    <text evidence="3">The sequence shown here is derived from an EMBL/GenBank/DDBJ whole genome shotgun (WGS) entry which is preliminary data.</text>
</comment>
<dbReference type="PANTHER" id="PTHR13847">
    <property type="entry name" value="SARCOSINE DEHYDROGENASE-RELATED"/>
    <property type="match status" value="1"/>
</dbReference>
<protein>
    <submittedName>
        <fullName evidence="3">Glycine/D-amino acid oxidase</fullName>
    </submittedName>
</protein>
<keyword evidence="1" id="KW-0560">Oxidoreductase</keyword>
<organism evidence="3 4">
    <name type="scientific">Bosea robiniae</name>
    <dbReference type="NCBI Taxonomy" id="1036780"/>
    <lineage>
        <taxon>Bacteria</taxon>
        <taxon>Pseudomonadati</taxon>
        <taxon>Pseudomonadota</taxon>
        <taxon>Alphaproteobacteria</taxon>
        <taxon>Hyphomicrobiales</taxon>
        <taxon>Boseaceae</taxon>
        <taxon>Bosea</taxon>
    </lineage>
</organism>
<dbReference type="PANTHER" id="PTHR13847:SF289">
    <property type="entry name" value="GLYCINE OXIDASE"/>
    <property type="match status" value="1"/>
</dbReference>
<evidence type="ECO:0000313" key="3">
    <source>
        <dbReference type="EMBL" id="SDG22128.1"/>
    </source>
</evidence>
<evidence type="ECO:0000259" key="2">
    <source>
        <dbReference type="Pfam" id="PF01266"/>
    </source>
</evidence>
<dbReference type="Pfam" id="PF01266">
    <property type="entry name" value="DAO"/>
    <property type="match status" value="1"/>
</dbReference>
<evidence type="ECO:0000256" key="1">
    <source>
        <dbReference type="ARBA" id="ARBA00023002"/>
    </source>
</evidence>
<dbReference type="EMBL" id="FNBZ01000003">
    <property type="protein sequence ID" value="SDG22128.1"/>
    <property type="molecule type" value="Genomic_DNA"/>
</dbReference>
<feature type="domain" description="FAD dependent oxidoreductase" evidence="2">
    <location>
        <begin position="2"/>
        <end position="340"/>
    </location>
</feature>
<sequence length="380" mass="40165">MKIIVIGAGAIGANIAYRLAVGKADVVVVDAARPASGTSAASIAYLSTFPQASWDEDPGRARLRLQLNDTFDQLQQEIGPGWLHWTGTLTWGLPEERAKIARDLAICRERGLDLKMLDGGKARGMAPGVLFADDDEVVYEARSGWVDAPAMVATLLDHVRKLGGSVLTDQPVCAVLRQAGKVTGVLLRDGSEIAADAVINAAGSWGSHIAALAGATLPLELVPGLVVYTEAIPGLPRQIIGAPTWMSRPDPEGGLAIHWRGEALTSVHGANGPSPQGILEDVAELIPALAGTAVAASRIGIRAIPHGGPVIGELPWLPGFYFAVSHGGVGWGPMWGRLAARELLEREIVPELNAMRPARFYIQKASFGRFADDAEQRTDA</sequence>
<dbReference type="Gene3D" id="3.50.50.60">
    <property type="entry name" value="FAD/NAD(P)-binding domain"/>
    <property type="match status" value="1"/>
</dbReference>
<dbReference type="Gene3D" id="3.30.9.10">
    <property type="entry name" value="D-Amino Acid Oxidase, subunit A, domain 2"/>
    <property type="match status" value="1"/>
</dbReference>
<accession>A0ABY0NVK5</accession>
<dbReference type="RefSeq" id="WP_091856857.1">
    <property type="nucleotide sequence ID" value="NZ_FNBZ01000003.1"/>
</dbReference>
<dbReference type="InterPro" id="IPR006076">
    <property type="entry name" value="FAD-dep_OxRdtase"/>
</dbReference>
<reference evidence="3 4" key="1">
    <citation type="submission" date="2016-10" db="EMBL/GenBank/DDBJ databases">
        <authorList>
            <person name="Varghese N."/>
            <person name="Submissions S."/>
        </authorList>
    </citation>
    <scope>NUCLEOTIDE SEQUENCE [LARGE SCALE GENOMIC DNA]</scope>
    <source>
        <strain evidence="3 4">DSM 26672</strain>
    </source>
</reference>
<name>A0ABY0NVK5_9HYPH</name>